<gene>
    <name evidence="2" type="ORF">BDZ83DRAFT_730368</name>
</gene>
<dbReference type="Proteomes" id="UP001244207">
    <property type="component" value="Unassembled WGS sequence"/>
</dbReference>
<evidence type="ECO:0000313" key="2">
    <source>
        <dbReference type="EMBL" id="KAK1725461.1"/>
    </source>
</evidence>
<protein>
    <recommendedName>
        <fullName evidence="4">Acid phosphatase</fullName>
    </recommendedName>
</protein>
<dbReference type="PANTHER" id="PTHR42103:SF2">
    <property type="entry name" value="AB HYDROLASE-1 DOMAIN-CONTAINING PROTEIN"/>
    <property type="match status" value="1"/>
</dbReference>
<sequence>MLPEPTLSFTLPSLHDDTVLDCRLYHCQALNPSATNPPPWRRHAAVVAHPYAPLGGSYDDPVVDIVAATLLRQGFLVGTFNFRGASGSAGRTSWTAKPERSDYMSFIGFMVYYIHFLDPYGATNARSPTTTLSPGLPDAQSKSPSYHPLLLIGGYSYGAMVTTQIPPMAHILAQFKVPAAGSAAADIRLRAQHLAEQQNVILASARAASSVSPRKKYLGMRVGGDEDTQRKSHEARRSMSETRRSFSIDAEDKIRRGVNDLLAKTKRHHHKGVAVPQEKLATIPSNHEVSVVVEEVPNLIQVRPAYLLVSPLQGVITHLAAMSFLHTTPGRGLFSRGGGRLREQGAPTFTADQKHQSESKLVENDTLALYGDRDIFVPVAKLRGWVERLEGNDGSHFHGEEVSSAGHFWTEGNVASVLRDKVSEYAAKLLQGADESRPASEPAPNSTLEARIFPCVTRWKVRGLHGLVASFPSRWPALLAHSYRAVVPSDLRDNDVWSVTDAANRKWGDEQNESVSWQGHNGQD</sequence>
<dbReference type="InterPro" id="IPR029058">
    <property type="entry name" value="AB_hydrolase_fold"/>
</dbReference>
<proteinExistence type="predicted"/>
<dbReference type="GeneID" id="85396740"/>
<dbReference type="EMBL" id="JAHMHS010000041">
    <property type="protein sequence ID" value="KAK1725461.1"/>
    <property type="molecule type" value="Genomic_DNA"/>
</dbReference>
<evidence type="ECO:0000256" key="1">
    <source>
        <dbReference type="SAM" id="MobiDB-lite"/>
    </source>
</evidence>
<evidence type="ECO:0008006" key="4">
    <source>
        <dbReference type="Google" id="ProtNLM"/>
    </source>
</evidence>
<feature type="compositionally biased region" description="Basic and acidic residues" evidence="1">
    <location>
        <begin position="223"/>
        <end position="245"/>
    </location>
</feature>
<dbReference type="Gene3D" id="3.40.50.1820">
    <property type="entry name" value="alpha/beta hydrolase"/>
    <property type="match status" value="1"/>
</dbReference>
<keyword evidence="3" id="KW-1185">Reference proteome</keyword>
<dbReference type="AlphaFoldDB" id="A0AAD8XGJ2"/>
<dbReference type="SUPFAM" id="SSF53474">
    <property type="entry name" value="alpha/beta-Hydrolases"/>
    <property type="match status" value="1"/>
</dbReference>
<feature type="region of interest" description="Disordered" evidence="1">
    <location>
        <begin position="219"/>
        <end position="245"/>
    </location>
</feature>
<dbReference type="PANTHER" id="PTHR42103">
    <property type="entry name" value="ALPHA/BETA-HYDROLASES SUPERFAMILY PROTEIN"/>
    <property type="match status" value="1"/>
</dbReference>
<accession>A0AAD8XGJ2</accession>
<dbReference type="RefSeq" id="XP_060365516.1">
    <property type="nucleotide sequence ID" value="XM_060512842.1"/>
</dbReference>
<name>A0AAD8XGJ2_GLOAC</name>
<comment type="caution">
    <text evidence="2">The sequence shown here is derived from an EMBL/GenBank/DDBJ whole genome shotgun (WGS) entry which is preliminary data.</text>
</comment>
<evidence type="ECO:0000313" key="3">
    <source>
        <dbReference type="Proteomes" id="UP001244207"/>
    </source>
</evidence>
<reference evidence="2" key="1">
    <citation type="submission" date="2021-12" db="EMBL/GenBank/DDBJ databases">
        <title>Comparative genomics, transcriptomics and evolutionary studies reveal genomic signatures of adaptation to plant cell wall in hemibiotrophic fungi.</title>
        <authorList>
            <consortium name="DOE Joint Genome Institute"/>
            <person name="Baroncelli R."/>
            <person name="Diaz J.F."/>
            <person name="Benocci T."/>
            <person name="Peng M."/>
            <person name="Battaglia E."/>
            <person name="Haridas S."/>
            <person name="Andreopoulos W."/>
            <person name="Labutti K."/>
            <person name="Pangilinan J."/>
            <person name="Floch G.L."/>
            <person name="Makela M.R."/>
            <person name="Henrissat B."/>
            <person name="Grigoriev I.V."/>
            <person name="Crouch J.A."/>
            <person name="De Vries R.P."/>
            <person name="Sukno S.A."/>
            <person name="Thon M.R."/>
        </authorList>
    </citation>
    <scope>NUCLEOTIDE SEQUENCE</scope>
    <source>
        <strain evidence="2">CBS 112980</strain>
    </source>
</reference>
<organism evidence="2 3">
    <name type="scientific">Glomerella acutata</name>
    <name type="common">Colletotrichum acutatum</name>
    <dbReference type="NCBI Taxonomy" id="27357"/>
    <lineage>
        <taxon>Eukaryota</taxon>
        <taxon>Fungi</taxon>
        <taxon>Dikarya</taxon>
        <taxon>Ascomycota</taxon>
        <taxon>Pezizomycotina</taxon>
        <taxon>Sordariomycetes</taxon>
        <taxon>Hypocreomycetidae</taxon>
        <taxon>Glomerellales</taxon>
        <taxon>Glomerellaceae</taxon>
        <taxon>Colletotrichum</taxon>
        <taxon>Colletotrichum acutatum species complex</taxon>
    </lineage>
</organism>